<name>R3W2J2_9ENTE</name>
<dbReference type="EMBL" id="AJAT01000017">
    <property type="protein sequence ID" value="EOL41877.1"/>
    <property type="molecule type" value="Genomic_DNA"/>
</dbReference>
<gene>
    <name evidence="1" type="ORF">UC3_02225</name>
</gene>
<sequence>MKKLVKKQKRRLVVGFYRRLSLIIRTGIIHFDGHAP</sequence>
<dbReference type="AlphaFoldDB" id="R3W2J2"/>
<comment type="caution">
    <text evidence="1">The sequence shown here is derived from an EMBL/GenBank/DDBJ whole genome shotgun (WGS) entry which is preliminary data.</text>
</comment>
<evidence type="ECO:0000313" key="2">
    <source>
        <dbReference type="Proteomes" id="UP000013785"/>
    </source>
</evidence>
<dbReference type="Proteomes" id="UP000013785">
    <property type="component" value="Unassembled WGS sequence"/>
</dbReference>
<keyword evidence="2" id="KW-1185">Reference proteome</keyword>
<protein>
    <submittedName>
        <fullName evidence="1">Uncharacterized protein</fullName>
    </submittedName>
</protein>
<proteinExistence type="predicted"/>
<dbReference type="HOGENOM" id="CLU_3356047_0_0_9"/>
<organism evidence="1 2">
    <name type="scientific">Enterococcus phoeniculicola ATCC BAA-412</name>
    <dbReference type="NCBI Taxonomy" id="1158610"/>
    <lineage>
        <taxon>Bacteria</taxon>
        <taxon>Bacillati</taxon>
        <taxon>Bacillota</taxon>
        <taxon>Bacilli</taxon>
        <taxon>Lactobacillales</taxon>
        <taxon>Enterococcaceae</taxon>
        <taxon>Enterococcus</taxon>
    </lineage>
</organism>
<accession>R3W2J2</accession>
<evidence type="ECO:0000313" key="1">
    <source>
        <dbReference type="EMBL" id="EOL41877.1"/>
    </source>
</evidence>
<reference evidence="1 2" key="1">
    <citation type="submission" date="2013-02" db="EMBL/GenBank/DDBJ databases">
        <title>The Genome Sequence of Enterococcus phoeniculicola BAA-412.</title>
        <authorList>
            <consortium name="The Broad Institute Genome Sequencing Platform"/>
            <consortium name="The Broad Institute Genome Sequencing Center for Infectious Disease"/>
            <person name="Earl A.M."/>
            <person name="Gilmore M.S."/>
            <person name="Lebreton F."/>
            <person name="Walker B."/>
            <person name="Young S.K."/>
            <person name="Zeng Q."/>
            <person name="Gargeya S."/>
            <person name="Fitzgerald M."/>
            <person name="Haas B."/>
            <person name="Abouelleil A."/>
            <person name="Alvarado L."/>
            <person name="Arachchi H.M."/>
            <person name="Berlin A.M."/>
            <person name="Chapman S.B."/>
            <person name="Dewar J."/>
            <person name="Goldberg J."/>
            <person name="Griggs A."/>
            <person name="Gujja S."/>
            <person name="Hansen M."/>
            <person name="Howarth C."/>
            <person name="Imamovic A."/>
            <person name="Larimer J."/>
            <person name="McCowan C."/>
            <person name="Murphy C."/>
            <person name="Neiman D."/>
            <person name="Pearson M."/>
            <person name="Priest M."/>
            <person name="Roberts A."/>
            <person name="Saif S."/>
            <person name="Shea T."/>
            <person name="Sisk P."/>
            <person name="Sykes S."/>
            <person name="Wortman J."/>
            <person name="Nusbaum C."/>
            <person name="Birren B."/>
        </authorList>
    </citation>
    <scope>NUCLEOTIDE SEQUENCE [LARGE SCALE GENOMIC DNA]</scope>
    <source>
        <strain evidence="1 2">ATCC BAA-412</strain>
    </source>
</reference>